<keyword evidence="4" id="KW-1185">Reference proteome</keyword>
<evidence type="ECO:0000256" key="1">
    <source>
        <dbReference type="SAM" id="MobiDB-lite"/>
    </source>
</evidence>
<dbReference type="PROSITE" id="PS51257">
    <property type="entry name" value="PROKAR_LIPOPROTEIN"/>
    <property type="match status" value="1"/>
</dbReference>
<dbReference type="Proteomes" id="UP000677082">
    <property type="component" value="Unassembled WGS sequence"/>
</dbReference>
<feature type="signal peptide" evidence="2">
    <location>
        <begin position="1"/>
        <end position="27"/>
    </location>
</feature>
<proteinExistence type="predicted"/>
<feature type="compositionally biased region" description="Polar residues" evidence="1">
    <location>
        <begin position="255"/>
        <end position="266"/>
    </location>
</feature>
<feature type="region of interest" description="Disordered" evidence="1">
    <location>
        <begin position="231"/>
        <end position="266"/>
    </location>
</feature>
<evidence type="ECO:0000256" key="2">
    <source>
        <dbReference type="SAM" id="SignalP"/>
    </source>
</evidence>
<feature type="compositionally biased region" description="Low complexity" evidence="1">
    <location>
        <begin position="26"/>
        <end position="39"/>
    </location>
</feature>
<protein>
    <recommendedName>
        <fullName evidence="5">Lipoprotein</fullName>
    </recommendedName>
</protein>
<evidence type="ECO:0000313" key="3">
    <source>
        <dbReference type="EMBL" id="GIM95065.1"/>
    </source>
</evidence>
<evidence type="ECO:0008006" key="5">
    <source>
        <dbReference type="Google" id="ProtNLM"/>
    </source>
</evidence>
<accession>A0A919TIM4</accession>
<feature type="chain" id="PRO_5037472949" description="Lipoprotein" evidence="2">
    <location>
        <begin position="28"/>
        <end position="266"/>
    </location>
</feature>
<evidence type="ECO:0000313" key="4">
    <source>
        <dbReference type="Proteomes" id="UP000677082"/>
    </source>
</evidence>
<dbReference type="AlphaFoldDB" id="A0A919TIM4"/>
<dbReference type="EMBL" id="BOQN01000088">
    <property type="protein sequence ID" value="GIM95065.1"/>
    <property type="molecule type" value="Genomic_DNA"/>
</dbReference>
<sequence length="266" mass="26754">MRPHLLPMSAAALLVGCIAACGGSPEAAPTPSASPTTGGNTAPDARSGLAATAALAADKAYAALYTLDDDGSGRQHNVVATIAADGTWRVDVSDAMLGDTTDVSIVSTAAGVYQCTVSSPSNPVTPTCVKVAPAGKRVAKNYSPQVERLFRQWLPVFRDRQSALSVTEVQPLSGAQGICYSIDSIAASIKAPVDIGIYCYAADGVLTAARVGFGVLKLVSQVAGPKTVALPGSEVPGPAMGQDALPPPAVDPTPSGLTPSALTPSA</sequence>
<gene>
    <name evidence="3" type="ORF">Ato02nite_068580</name>
</gene>
<comment type="caution">
    <text evidence="3">The sequence shown here is derived from an EMBL/GenBank/DDBJ whole genome shotgun (WGS) entry which is preliminary data.</text>
</comment>
<keyword evidence="2" id="KW-0732">Signal</keyword>
<name>A0A919TIM4_9ACTN</name>
<reference evidence="3 4" key="1">
    <citation type="submission" date="2021-03" db="EMBL/GenBank/DDBJ databases">
        <title>Whole genome shotgun sequence of Actinoplanes toevensis NBRC 105298.</title>
        <authorList>
            <person name="Komaki H."/>
            <person name="Tamura T."/>
        </authorList>
    </citation>
    <scope>NUCLEOTIDE SEQUENCE [LARGE SCALE GENOMIC DNA]</scope>
    <source>
        <strain evidence="3 4">NBRC 105298</strain>
    </source>
</reference>
<organism evidence="3 4">
    <name type="scientific">Paractinoplanes toevensis</name>
    <dbReference type="NCBI Taxonomy" id="571911"/>
    <lineage>
        <taxon>Bacteria</taxon>
        <taxon>Bacillati</taxon>
        <taxon>Actinomycetota</taxon>
        <taxon>Actinomycetes</taxon>
        <taxon>Micromonosporales</taxon>
        <taxon>Micromonosporaceae</taxon>
        <taxon>Paractinoplanes</taxon>
    </lineage>
</organism>
<feature type="region of interest" description="Disordered" evidence="1">
    <location>
        <begin position="26"/>
        <end position="45"/>
    </location>
</feature>